<dbReference type="Proteomes" id="UP001495147">
    <property type="component" value="Unassembled WGS sequence"/>
</dbReference>
<evidence type="ECO:0000313" key="2">
    <source>
        <dbReference type="EMBL" id="MEO3693062.1"/>
    </source>
</evidence>
<comment type="caution">
    <text evidence="2">The sequence shown here is derived from an EMBL/GenBank/DDBJ whole genome shotgun (WGS) entry which is preliminary data.</text>
</comment>
<dbReference type="InterPro" id="IPR013424">
    <property type="entry name" value="Ice-binding_C"/>
</dbReference>
<evidence type="ECO:0000259" key="1">
    <source>
        <dbReference type="Pfam" id="PF07589"/>
    </source>
</evidence>
<reference evidence="2 3" key="1">
    <citation type="submission" date="2024-05" db="EMBL/GenBank/DDBJ databases">
        <title>Roseateles sp. DJS-2-20 16S ribosomal RNA gene Genome sequencing and assembly.</title>
        <authorList>
            <person name="Woo H."/>
        </authorList>
    </citation>
    <scope>NUCLEOTIDE SEQUENCE [LARGE SCALE GENOMIC DNA]</scope>
    <source>
        <strain evidence="2 3">DJS-2-20</strain>
    </source>
</reference>
<name>A0ABV0G5Q9_9BURK</name>
<proteinExistence type="predicted"/>
<protein>
    <submittedName>
        <fullName evidence="2">PEP-CTERM sorting domain-containing protein</fullName>
    </submittedName>
</protein>
<organism evidence="2 3">
    <name type="scientific">Roseateles paludis</name>
    <dbReference type="NCBI Taxonomy" id="3145238"/>
    <lineage>
        <taxon>Bacteria</taxon>
        <taxon>Pseudomonadati</taxon>
        <taxon>Pseudomonadota</taxon>
        <taxon>Betaproteobacteria</taxon>
        <taxon>Burkholderiales</taxon>
        <taxon>Sphaerotilaceae</taxon>
        <taxon>Roseateles</taxon>
    </lineage>
</organism>
<dbReference type="EMBL" id="JBDPZD010000005">
    <property type="protein sequence ID" value="MEO3693062.1"/>
    <property type="molecule type" value="Genomic_DNA"/>
</dbReference>
<evidence type="ECO:0000313" key="3">
    <source>
        <dbReference type="Proteomes" id="UP001495147"/>
    </source>
</evidence>
<dbReference type="Pfam" id="PF07589">
    <property type="entry name" value="PEP-CTERM"/>
    <property type="match status" value="1"/>
</dbReference>
<dbReference type="NCBIfam" id="TIGR02595">
    <property type="entry name" value="PEP_CTERM"/>
    <property type="match status" value="1"/>
</dbReference>
<gene>
    <name evidence="2" type="ORF">ABDJ85_16440</name>
</gene>
<feature type="domain" description="Ice-binding protein C-terminal" evidence="1">
    <location>
        <begin position="259"/>
        <end position="281"/>
    </location>
</feature>
<accession>A0ABV0G5Q9</accession>
<dbReference type="RefSeq" id="WP_347705882.1">
    <property type="nucleotide sequence ID" value="NZ_JBDPZD010000005.1"/>
</dbReference>
<keyword evidence="3" id="KW-1185">Reference proteome</keyword>
<sequence>MAVESPALPGGCWDGDAQLGPAGGVGGGVHADGGEVSSAVEQLYRERDRKVKLLLSDCHQGDFIAGMKFAQVGRTPEYRLVSSANHRTTISKRLDMKLKGLAAAVAAVVTMAAPAVSNAAVINTSPIPTSVIVVGDNGMEFVYGAVTSPNAPCCSVQVTLTQGFRLPTAEELVAGFGTLNSLLADFNLLDDDDSNNRVAFQYFNNFDVAPSGNVGDVRAGYINNLNLGAGFYDYAGSAFRTDDNADFFFVREAQQTGRDVPEPVTLALVGLGLVGVGVSRKKR</sequence>